<feature type="compositionally biased region" description="Basic and acidic residues" evidence="1">
    <location>
        <begin position="1"/>
        <end position="10"/>
    </location>
</feature>
<evidence type="ECO:0000313" key="2">
    <source>
        <dbReference type="EnsemblMetazoa" id="CLYHEMP009640.1"/>
    </source>
</evidence>
<dbReference type="OrthoDB" id="8962263at2759"/>
<keyword evidence="3" id="KW-1185">Reference proteome</keyword>
<evidence type="ECO:0000313" key="3">
    <source>
        <dbReference type="Proteomes" id="UP000594262"/>
    </source>
</evidence>
<sequence length="158" mass="18304">AEEDRADCAKKVKRTPSPAEEDRADCAKKVKLTPSPENLQEPDIQKFQSLLEKESSKKNPNPSVLQLYLDKTFQSRKNNLKDTEDRYSLFEKGILYQCFQKEHLQIIEEVRRILFPLKQGVALECIDNLKKNVDKLLYYGLLNRKFGPPDTNSEDGKM</sequence>
<dbReference type="AlphaFoldDB" id="A0A7M5V1C2"/>
<protein>
    <submittedName>
        <fullName evidence="2">Uncharacterized protein</fullName>
    </submittedName>
</protein>
<proteinExistence type="predicted"/>
<reference evidence="2" key="1">
    <citation type="submission" date="2021-01" db="UniProtKB">
        <authorList>
            <consortium name="EnsemblMetazoa"/>
        </authorList>
    </citation>
    <scope>IDENTIFICATION</scope>
</reference>
<accession>A0A7M5V1C2</accession>
<name>A0A7M5V1C2_9CNID</name>
<feature type="region of interest" description="Disordered" evidence="1">
    <location>
        <begin position="1"/>
        <end position="39"/>
    </location>
</feature>
<organism evidence="2 3">
    <name type="scientific">Clytia hemisphaerica</name>
    <dbReference type="NCBI Taxonomy" id="252671"/>
    <lineage>
        <taxon>Eukaryota</taxon>
        <taxon>Metazoa</taxon>
        <taxon>Cnidaria</taxon>
        <taxon>Hydrozoa</taxon>
        <taxon>Hydroidolina</taxon>
        <taxon>Leptothecata</taxon>
        <taxon>Obeliida</taxon>
        <taxon>Clytiidae</taxon>
        <taxon>Clytia</taxon>
    </lineage>
</organism>
<dbReference type="Proteomes" id="UP000594262">
    <property type="component" value="Unplaced"/>
</dbReference>
<evidence type="ECO:0000256" key="1">
    <source>
        <dbReference type="SAM" id="MobiDB-lite"/>
    </source>
</evidence>
<dbReference type="EnsemblMetazoa" id="CLYHEMT009640.1">
    <property type="protein sequence ID" value="CLYHEMP009640.1"/>
    <property type="gene ID" value="CLYHEMG009640"/>
</dbReference>